<name>B1X408_PAUCH</name>
<evidence type="ECO:0000313" key="1">
    <source>
        <dbReference type="EMBL" id="ACB42677.1"/>
    </source>
</evidence>
<evidence type="ECO:0008006" key="2">
    <source>
        <dbReference type="Google" id="ProtNLM"/>
    </source>
</evidence>
<dbReference type="InterPro" id="IPR021705">
    <property type="entry name" value="DUF3288"/>
</dbReference>
<protein>
    <recommendedName>
        <fullName evidence="2">DUF3288 family protein</fullName>
    </recommendedName>
</protein>
<reference evidence="1" key="2">
    <citation type="journal article" date="2008" name="Curr. Biol.">
        <title>Chromatophore genome sequence of Paulinella sheds light on acquisition of photosynthesis by eukaryotes.</title>
        <authorList>
            <person name="Nowack E.C.M."/>
            <person name="Melkonian M."/>
            <person name="Gloeckner G."/>
        </authorList>
    </citation>
    <scope>NUCLEOTIDE SEQUENCE [LARGE SCALE GENOMIC DNA]</scope>
</reference>
<dbReference type="GeneID" id="6481752"/>
<dbReference type="EMBL" id="CP000815">
    <property type="protein sequence ID" value="ACB42677.1"/>
    <property type="molecule type" value="Genomic_DNA"/>
</dbReference>
<reference evidence="1" key="1">
    <citation type="submission" date="2007-08" db="EMBL/GenBank/DDBJ databases">
        <authorList>
            <person name="Gloeckner G."/>
            <person name="Nowack E."/>
            <person name="Melkonian M."/>
        </authorList>
    </citation>
    <scope>NUCLEOTIDE SEQUENCE</scope>
</reference>
<keyword evidence="1" id="KW-0934">Plastid</keyword>
<gene>
    <name evidence="1" type="ordered locus">PCC_0228</name>
</gene>
<proteinExistence type="predicted"/>
<dbReference type="Pfam" id="PF11691">
    <property type="entry name" value="DUF3288"/>
    <property type="match status" value="1"/>
</dbReference>
<dbReference type="RefSeq" id="YP_002048887.1">
    <property type="nucleotide sequence ID" value="NC_011087.1"/>
</dbReference>
<accession>B1X408</accession>
<sequence length="103" mass="11770">MIDEQTHPLYPTDRSRLDELLDCKIPESSDLIDLARLSIRYEGFPGVSDLKKDIVTILRIWNMDLEEVNTQTRKIWKSYTVLPKPKEDTIGSGFDAADNGSDD</sequence>
<organism evidence="1">
    <name type="scientific">Paulinella chromatophora</name>
    <dbReference type="NCBI Taxonomy" id="39717"/>
    <lineage>
        <taxon>Eukaryota</taxon>
        <taxon>Sar</taxon>
        <taxon>Rhizaria</taxon>
        <taxon>Cercozoa</taxon>
        <taxon>Imbricatea</taxon>
        <taxon>Silicofilosea</taxon>
        <taxon>Euglyphida</taxon>
        <taxon>Paulinellidae</taxon>
        <taxon>Paulinella</taxon>
    </lineage>
</organism>
<geneLocation type="organellar chromatophore" evidence="1"/>
<dbReference type="AlphaFoldDB" id="B1X408"/>